<sequence>MFEQGLDAVVEPVQALWHPQPRSGISVNVWCPGQLAHTSTNSIGVPTSHQHKYQYLPLYFTPSLVALVKDDRLGPCLGSRVRGRSGKFPRLRVTSWNTGSLTGKSIKLVKILKKRKINIVCSGNKWVGTKAWDVNRFKLWYLGGSRDRNGVGIFVDGDHREQVVEVRKFNDEIMTIKLVVEGLTLNIISAFTCHKAFELVIPNSCFPKKEGHLVTFHSVVAKTLTYYFFLRKGNIGLCKDCKVMDLEIEQGRRQKNS</sequence>
<protein>
    <submittedName>
        <fullName evidence="1">Uncharacterized protein</fullName>
    </submittedName>
</protein>
<dbReference type="Gene3D" id="3.60.10.10">
    <property type="entry name" value="Endonuclease/exonuclease/phosphatase"/>
    <property type="match status" value="1"/>
</dbReference>
<keyword evidence="2" id="KW-1185">Reference proteome</keyword>
<dbReference type="AlphaFoldDB" id="A0A9J5Z0A9"/>
<evidence type="ECO:0000313" key="2">
    <source>
        <dbReference type="Proteomes" id="UP000824120"/>
    </source>
</evidence>
<evidence type="ECO:0000313" key="1">
    <source>
        <dbReference type="EMBL" id="KAG5605367.1"/>
    </source>
</evidence>
<reference evidence="1 2" key="1">
    <citation type="submission" date="2020-09" db="EMBL/GenBank/DDBJ databases">
        <title>De no assembly of potato wild relative species, Solanum commersonii.</title>
        <authorList>
            <person name="Cho K."/>
        </authorList>
    </citation>
    <scope>NUCLEOTIDE SEQUENCE [LARGE SCALE GENOMIC DNA]</scope>
    <source>
        <strain evidence="1">LZ3.2</strain>
        <tissue evidence="1">Leaf</tissue>
    </source>
</reference>
<dbReference type="SUPFAM" id="SSF56219">
    <property type="entry name" value="DNase I-like"/>
    <property type="match status" value="1"/>
</dbReference>
<dbReference type="OrthoDB" id="418748at2759"/>
<organism evidence="1 2">
    <name type="scientific">Solanum commersonii</name>
    <name type="common">Commerson's wild potato</name>
    <name type="synonym">Commerson's nightshade</name>
    <dbReference type="NCBI Taxonomy" id="4109"/>
    <lineage>
        <taxon>Eukaryota</taxon>
        <taxon>Viridiplantae</taxon>
        <taxon>Streptophyta</taxon>
        <taxon>Embryophyta</taxon>
        <taxon>Tracheophyta</taxon>
        <taxon>Spermatophyta</taxon>
        <taxon>Magnoliopsida</taxon>
        <taxon>eudicotyledons</taxon>
        <taxon>Gunneridae</taxon>
        <taxon>Pentapetalae</taxon>
        <taxon>asterids</taxon>
        <taxon>lamiids</taxon>
        <taxon>Solanales</taxon>
        <taxon>Solanaceae</taxon>
        <taxon>Solanoideae</taxon>
        <taxon>Solaneae</taxon>
        <taxon>Solanum</taxon>
    </lineage>
</organism>
<dbReference type="Proteomes" id="UP000824120">
    <property type="component" value="Chromosome 5"/>
</dbReference>
<proteinExistence type="predicted"/>
<dbReference type="InterPro" id="IPR036691">
    <property type="entry name" value="Endo/exonu/phosph_ase_sf"/>
</dbReference>
<accession>A0A9J5Z0A9</accession>
<gene>
    <name evidence="1" type="ORF">H5410_026859</name>
</gene>
<comment type="caution">
    <text evidence="1">The sequence shown here is derived from an EMBL/GenBank/DDBJ whole genome shotgun (WGS) entry which is preliminary data.</text>
</comment>
<dbReference type="EMBL" id="JACXVP010000005">
    <property type="protein sequence ID" value="KAG5605367.1"/>
    <property type="molecule type" value="Genomic_DNA"/>
</dbReference>
<name>A0A9J5Z0A9_SOLCO</name>